<feature type="domain" description="TonB-dependent receptor-like beta-barrel" evidence="14">
    <location>
        <begin position="305"/>
        <end position="766"/>
    </location>
</feature>
<keyword evidence="13" id="KW-0732">Signal</keyword>
<keyword evidence="10 11" id="KW-0998">Cell outer membrane</keyword>
<keyword evidence="7" id="KW-0406">Ion transport</keyword>
<keyword evidence="9 11" id="KW-0472">Membrane</keyword>
<evidence type="ECO:0000256" key="4">
    <source>
        <dbReference type="ARBA" id="ARBA00022496"/>
    </source>
</evidence>
<evidence type="ECO:0000256" key="8">
    <source>
        <dbReference type="ARBA" id="ARBA00023077"/>
    </source>
</evidence>
<keyword evidence="17" id="KW-1185">Reference proteome</keyword>
<keyword evidence="2 11" id="KW-0813">Transport</keyword>
<accession>A0ABT3SR98</accession>
<dbReference type="PANTHER" id="PTHR32552">
    <property type="entry name" value="FERRICHROME IRON RECEPTOR-RELATED"/>
    <property type="match status" value="1"/>
</dbReference>
<evidence type="ECO:0000256" key="1">
    <source>
        <dbReference type="ARBA" id="ARBA00004571"/>
    </source>
</evidence>
<name>A0ABT3SR98_9GAMM</name>
<evidence type="ECO:0000259" key="15">
    <source>
        <dbReference type="Pfam" id="PF07715"/>
    </source>
</evidence>
<keyword evidence="8 12" id="KW-0798">TonB box</keyword>
<evidence type="ECO:0000256" key="2">
    <source>
        <dbReference type="ARBA" id="ARBA00022448"/>
    </source>
</evidence>
<evidence type="ECO:0000256" key="11">
    <source>
        <dbReference type="PROSITE-ProRule" id="PRU01360"/>
    </source>
</evidence>
<dbReference type="InterPro" id="IPR036942">
    <property type="entry name" value="Beta-barrel_TonB_sf"/>
</dbReference>
<keyword evidence="5 11" id="KW-0812">Transmembrane</keyword>
<evidence type="ECO:0000256" key="13">
    <source>
        <dbReference type="SAM" id="SignalP"/>
    </source>
</evidence>
<sequence>MKKMITALGAAILVQLASPSVQAQEGQLVLEEILVTASRRVESLQEVAMSVSAFSSDFFQNAGVNDLAGLEQYTPNLKITPGGTDSNGTSIRIRGIGSVGSNSGIDPSVGVFIDGIYQGRAGMSISDLVDIQRVEVLRGPQGTLYGKNTAAGAISVISKLPTDQFEAFAELSYDSNEKGELRGMVNVPLGDSPHAMRLSAFKVDGDHLYKNTFNGEGVNDSNKWGGRGRLLFDFEGDGSSDDFGQFILTLDYTNEDTDCCALTSIDYDGLSTLNAPITNSPSEELQAALGINALGRPVLEYNSLQDATGTSPPENDPFSDDYWFDAPIYNVVKIGGSALEWNRNLESGSSVTFINAWRFYQSDSAFDGDFTAYDAVRASTDIDLDQYSSELRLTSAGGETFDYQGGLYAYYSDMDSVGEFEQREDLVDNVIIIPGTDIRMGIFFPDGSLNTDTNKYETTSYAAFGQLVWNMTDDFSATLGLRYTYEKKEREGSQVTNPSFALDIPPVAGPDIEYDDKRSDSNISPSINLRYFFNPDVMGYASVSRGFKSGGYDQRRLAQGQTGEFDEEIATNYELGWKTSWNNRRLQLNGTLFLVNYQDFQSQTFDGSSVRVTNAGDMQSYGTELELIFLPWVNTTIGTAIGYNKAEYDSFDLGQCTIDQTFFEYYVVDGAQSGSPATSSVCTQDLAGEALDNAPEWNISSFFQYDHEIGEQLLGTMRLEHSYIDEFYLDQDLDENLKNDAVNLINLRLTLSNIARDWEVAVWGRNMLDEEYYAWGLDTPTIGGYSGVVAPGAYYGLTLRYFR</sequence>
<keyword evidence="16" id="KW-0675">Receptor</keyword>
<evidence type="ECO:0000313" key="16">
    <source>
        <dbReference type="EMBL" id="MCX2972379.1"/>
    </source>
</evidence>
<feature type="signal peptide" evidence="13">
    <location>
        <begin position="1"/>
        <end position="23"/>
    </location>
</feature>
<keyword evidence="6" id="KW-0408">Iron</keyword>
<dbReference type="InterPro" id="IPR012910">
    <property type="entry name" value="Plug_dom"/>
</dbReference>
<dbReference type="InterPro" id="IPR000531">
    <property type="entry name" value="Beta-barrel_TonB"/>
</dbReference>
<dbReference type="SUPFAM" id="SSF56935">
    <property type="entry name" value="Porins"/>
    <property type="match status" value="1"/>
</dbReference>
<reference evidence="16" key="1">
    <citation type="submission" date="2019-02" db="EMBL/GenBank/DDBJ databases">
        <authorList>
            <person name="Li S.-H."/>
        </authorList>
    </citation>
    <scope>NUCLEOTIDE SEQUENCE</scope>
    <source>
        <strain evidence="16">IMCC8485</strain>
    </source>
</reference>
<organism evidence="16 17">
    <name type="scientific">Candidatus Seongchinamella marina</name>
    <dbReference type="NCBI Taxonomy" id="2518990"/>
    <lineage>
        <taxon>Bacteria</taxon>
        <taxon>Pseudomonadati</taxon>
        <taxon>Pseudomonadota</taxon>
        <taxon>Gammaproteobacteria</taxon>
        <taxon>Cellvibrionales</taxon>
        <taxon>Halieaceae</taxon>
        <taxon>Seongchinamella</taxon>
    </lineage>
</organism>
<dbReference type="Gene3D" id="2.40.170.20">
    <property type="entry name" value="TonB-dependent receptor, beta-barrel domain"/>
    <property type="match status" value="2"/>
</dbReference>
<evidence type="ECO:0000256" key="7">
    <source>
        <dbReference type="ARBA" id="ARBA00023065"/>
    </source>
</evidence>
<proteinExistence type="inferred from homology"/>
<protein>
    <submittedName>
        <fullName evidence="16">TonB-dependent receptor</fullName>
    </submittedName>
</protein>
<evidence type="ECO:0000256" key="6">
    <source>
        <dbReference type="ARBA" id="ARBA00023004"/>
    </source>
</evidence>
<evidence type="ECO:0000256" key="9">
    <source>
        <dbReference type="ARBA" id="ARBA00023136"/>
    </source>
</evidence>
<feature type="domain" description="TonB-dependent receptor plug" evidence="15">
    <location>
        <begin position="44"/>
        <end position="153"/>
    </location>
</feature>
<comment type="subcellular location">
    <subcellularLocation>
        <location evidence="1 11">Cell outer membrane</location>
        <topology evidence="1 11">Multi-pass membrane protein</topology>
    </subcellularLocation>
</comment>
<feature type="chain" id="PRO_5047294366" evidence="13">
    <location>
        <begin position="24"/>
        <end position="803"/>
    </location>
</feature>
<dbReference type="EMBL" id="SHNP01000001">
    <property type="protein sequence ID" value="MCX2972379.1"/>
    <property type="molecule type" value="Genomic_DNA"/>
</dbReference>
<dbReference type="PANTHER" id="PTHR32552:SF81">
    <property type="entry name" value="TONB-DEPENDENT OUTER MEMBRANE RECEPTOR"/>
    <property type="match status" value="1"/>
</dbReference>
<gene>
    <name evidence="16" type="ORF">EYC87_02095</name>
</gene>
<comment type="similarity">
    <text evidence="11 12">Belongs to the TonB-dependent receptor family.</text>
</comment>
<evidence type="ECO:0000256" key="10">
    <source>
        <dbReference type="ARBA" id="ARBA00023237"/>
    </source>
</evidence>
<evidence type="ECO:0000256" key="5">
    <source>
        <dbReference type="ARBA" id="ARBA00022692"/>
    </source>
</evidence>
<dbReference type="RefSeq" id="WP_279251400.1">
    <property type="nucleotide sequence ID" value="NZ_SHNP01000001.1"/>
</dbReference>
<dbReference type="PROSITE" id="PS52016">
    <property type="entry name" value="TONB_DEPENDENT_REC_3"/>
    <property type="match status" value="1"/>
</dbReference>
<evidence type="ECO:0000259" key="14">
    <source>
        <dbReference type="Pfam" id="PF00593"/>
    </source>
</evidence>
<evidence type="ECO:0000313" key="17">
    <source>
        <dbReference type="Proteomes" id="UP001143307"/>
    </source>
</evidence>
<keyword evidence="3 11" id="KW-1134">Transmembrane beta strand</keyword>
<evidence type="ECO:0000256" key="3">
    <source>
        <dbReference type="ARBA" id="ARBA00022452"/>
    </source>
</evidence>
<evidence type="ECO:0000256" key="12">
    <source>
        <dbReference type="RuleBase" id="RU003357"/>
    </source>
</evidence>
<keyword evidence="4" id="KW-0410">Iron transport</keyword>
<dbReference type="InterPro" id="IPR039426">
    <property type="entry name" value="TonB-dep_rcpt-like"/>
</dbReference>
<dbReference type="Pfam" id="PF07715">
    <property type="entry name" value="Plug"/>
    <property type="match status" value="1"/>
</dbReference>
<dbReference type="Proteomes" id="UP001143307">
    <property type="component" value="Unassembled WGS sequence"/>
</dbReference>
<dbReference type="Pfam" id="PF00593">
    <property type="entry name" value="TonB_dep_Rec_b-barrel"/>
    <property type="match status" value="1"/>
</dbReference>
<comment type="caution">
    <text evidence="16">The sequence shown here is derived from an EMBL/GenBank/DDBJ whole genome shotgun (WGS) entry which is preliminary data.</text>
</comment>